<dbReference type="Gene3D" id="3.90.226.10">
    <property type="entry name" value="2-enoyl-CoA Hydratase, Chain A, domain 1"/>
    <property type="match status" value="2"/>
</dbReference>
<dbReference type="PANTHER" id="PTHR43842:SF2">
    <property type="entry name" value="PROPIONYL-COA CARBOXYLASE BETA CHAIN, MITOCHONDRIAL"/>
    <property type="match status" value="1"/>
</dbReference>
<dbReference type="InterPro" id="IPR034733">
    <property type="entry name" value="AcCoA_carboxyl_beta"/>
</dbReference>
<accession>A0ABQ2H6N5</accession>
<dbReference type="RefSeq" id="WP_188807520.1">
    <property type="nucleotide sequence ID" value="NZ_BMPU01000001.1"/>
</dbReference>
<evidence type="ECO:0000259" key="1">
    <source>
        <dbReference type="PROSITE" id="PS50980"/>
    </source>
</evidence>
<dbReference type="PROSITE" id="PS50980">
    <property type="entry name" value="COA_CT_NTER"/>
    <property type="match status" value="1"/>
</dbReference>
<dbReference type="InterPro" id="IPR011762">
    <property type="entry name" value="COA_CT_N"/>
</dbReference>
<evidence type="ECO:0000259" key="2">
    <source>
        <dbReference type="PROSITE" id="PS50989"/>
    </source>
</evidence>
<protein>
    <submittedName>
        <fullName evidence="3">Methylmalonyl-CoA carboxyltransferase</fullName>
    </submittedName>
</protein>
<dbReference type="SUPFAM" id="SSF52096">
    <property type="entry name" value="ClpP/crotonase"/>
    <property type="match status" value="2"/>
</dbReference>
<dbReference type="EMBL" id="BMPU01000001">
    <property type="protein sequence ID" value="GGM49041.1"/>
    <property type="molecule type" value="Genomic_DNA"/>
</dbReference>
<gene>
    <name evidence="3" type="ORF">GCM10007088_04550</name>
</gene>
<dbReference type="Pfam" id="PF01039">
    <property type="entry name" value="Carboxyl_trans"/>
    <property type="match status" value="1"/>
</dbReference>
<comment type="caution">
    <text evidence="3">The sequence shown here is derived from an EMBL/GenBank/DDBJ whole genome shotgun (WGS) entry which is preliminary data.</text>
</comment>
<evidence type="ECO:0000313" key="4">
    <source>
        <dbReference type="Proteomes" id="UP000653477"/>
    </source>
</evidence>
<dbReference type="PROSITE" id="PS50989">
    <property type="entry name" value="COA_CT_CTER"/>
    <property type="match status" value="1"/>
</dbReference>
<dbReference type="InterPro" id="IPR029045">
    <property type="entry name" value="ClpP/crotonase-like_dom_sf"/>
</dbReference>
<feature type="domain" description="CoA carboxyltransferase N-terminal" evidence="1">
    <location>
        <begin position="4"/>
        <end position="260"/>
    </location>
</feature>
<dbReference type="InterPro" id="IPR011763">
    <property type="entry name" value="COA_CT_C"/>
</dbReference>
<keyword evidence="4" id="KW-1185">Reference proteome</keyword>
<dbReference type="InterPro" id="IPR051047">
    <property type="entry name" value="AccD/PCCB"/>
</dbReference>
<evidence type="ECO:0000313" key="3">
    <source>
        <dbReference type="EMBL" id="GGM49041.1"/>
    </source>
</evidence>
<organism evidence="3 4">
    <name type="scientific">Porphyromonas pasteri</name>
    <dbReference type="NCBI Taxonomy" id="1583331"/>
    <lineage>
        <taxon>Bacteria</taxon>
        <taxon>Pseudomonadati</taxon>
        <taxon>Bacteroidota</taxon>
        <taxon>Bacteroidia</taxon>
        <taxon>Bacteroidales</taxon>
        <taxon>Porphyromonadaceae</taxon>
        <taxon>Porphyromonas</taxon>
    </lineage>
</organism>
<dbReference type="PANTHER" id="PTHR43842">
    <property type="entry name" value="PROPIONYL-COA CARBOXYLASE BETA CHAIN"/>
    <property type="match status" value="1"/>
</dbReference>
<name>A0ABQ2H6N5_9PORP</name>
<sequence length="517" mass="56006">MSVQLEKIKELIELRAKAHIGGGQKRIDSQHQKGKFTARERIALLLDEGSFDEIDTFVLHRSTNFGIDKTKFLGDGVVTGAGTIDGRLVYVFAQDFTVFGGALSEMLASKICKVMELAMKMGAPVIGLNDSGGARIQEGINALSGYGDIFQNNILASGVIPQISAIFGPCAGGAVYSPALTDFNIMSKGTSYMFLTGPKVVKTVTGEDVTQEQLGGASVHASKSGVAHFAVDNEEEGIRLIRHLLSFIPQNNMEDAPCVEPTDVVDRVDDVLNTIIPDQPNKGYNMYDVIGTIVDNGEFLEVHRDWAKNIIIGFARFNGQSVGIVANQPMVMAGALDSNASRKAARFVRFCDAFNIPLVTLVDVPGFLPGTGQEYNGVIVHGAKLLYAFGEATVPKITVTLRKAYGGAYIVMSSKHLRSDINLAWPSAEIAVMGPTGAVEVIFAKEVAAAEDPAQAAAEKEEEYRKAFANPYNAASYGYMDDVIEPRNTRFRIIRALEQLRTKKQINPAKKHDNLPL</sequence>
<dbReference type="Proteomes" id="UP000653477">
    <property type="component" value="Unassembled WGS sequence"/>
</dbReference>
<reference evidence="4" key="1">
    <citation type="journal article" date="2019" name="Int. J. Syst. Evol. Microbiol.">
        <title>The Global Catalogue of Microorganisms (GCM) 10K type strain sequencing project: providing services to taxonomists for standard genome sequencing and annotation.</title>
        <authorList>
            <consortium name="The Broad Institute Genomics Platform"/>
            <consortium name="The Broad Institute Genome Sequencing Center for Infectious Disease"/>
            <person name="Wu L."/>
            <person name="Ma J."/>
        </authorList>
    </citation>
    <scope>NUCLEOTIDE SEQUENCE [LARGE SCALE GENOMIC DNA]</scope>
    <source>
        <strain evidence="4">JCM 30531</strain>
    </source>
</reference>
<proteinExistence type="predicted"/>
<feature type="domain" description="CoA carboxyltransferase C-terminal" evidence="2">
    <location>
        <begin position="267"/>
        <end position="499"/>
    </location>
</feature>